<keyword evidence="3" id="KW-0949">S-adenosyl-L-methionine</keyword>
<keyword evidence="1 4" id="KW-0489">Methyltransferase</keyword>
<accession>A0A1W6WWK7</accession>
<dbReference type="Gene3D" id="3.40.50.150">
    <property type="entry name" value="Vaccinia Virus protein VP39"/>
    <property type="match status" value="1"/>
</dbReference>
<evidence type="ECO:0000313" key="4">
    <source>
        <dbReference type="EMBL" id="ARP60967.1"/>
    </source>
</evidence>
<reference evidence="4 5" key="1">
    <citation type="submission" date="2017-04" db="EMBL/GenBank/DDBJ databases">
        <title>Complete Genome Sequence of Bacillus thuringiensis type Strain ATCC 10792.</title>
        <authorList>
            <person name="Oh D.-H."/>
            <person name="Park B.-J."/>
            <person name="Shuai W."/>
            <person name="Chelliah R."/>
        </authorList>
    </citation>
    <scope>NUCLEOTIDE SEQUENCE [LARGE SCALE GENOMIC DNA]</scope>
    <source>
        <strain evidence="4 5">ATCC 10792</strain>
    </source>
</reference>
<keyword evidence="5" id="KW-1185">Reference proteome</keyword>
<dbReference type="RefSeq" id="WP_015055129.1">
    <property type="nucleotide sequence ID" value="NZ_CP021061.1"/>
</dbReference>
<evidence type="ECO:0000313" key="5">
    <source>
        <dbReference type="Proteomes" id="UP000194143"/>
    </source>
</evidence>
<evidence type="ECO:0000256" key="1">
    <source>
        <dbReference type="ARBA" id="ARBA00022603"/>
    </source>
</evidence>
<dbReference type="GeneID" id="67466813"/>
<dbReference type="CDD" id="cd02440">
    <property type="entry name" value="AdoMet_MTases"/>
    <property type="match status" value="1"/>
</dbReference>
<organism evidence="4 5">
    <name type="scientific">Bacillus thuringiensis</name>
    <dbReference type="NCBI Taxonomy" id="1428"/>
    <lineage>
        <taxon>Bacteria</taxon>
        <taxon>Bacillati</taxon>
        <taxon>Bacillota</taxon>
        <taxon>Bacilli</taxon>
        <taxon>Bacillales</taxon>
        <taxon>Bacillaceae</taxon>
        <taxon>Bacillus</taxon>
        <taxon>Bacillus cereus group</taxon>
    </lineage>
</organism>
<keyword evidence="2 4" id="KW-0808">Transferase</keyword>
<dbReference type="PANTHER" id="PTHR43167:SF1">
    <property type="entry name" value="PUTATIVE (AFU_ORTHOLOGUE AFUA_6G01830)-RELATED"/>
    <property type="match status" value="1"/>
</dbReference>
<dbReference type="InterPro" id="IPR002935">
    <property type="entry name" value="SAM_O-MeTrfase"/>
</dbReference>
<dbReference type="GO" id="GO:0008171">
    <property type="term" value="F:O-methyltransferase activity"/>
    <property type="evidence" value="ECO:0007669"/>
    <property type="project" value="InterPro"/>
</dbReference>
<dbReference type="Pfam" id="PF01596">
    <property type="entry name" value="Methyltransf_3"/>
    <property type="match status" value="1"/>
</dbReference>
<dbReference type="PANTHER" id="PTHR43167">
    <property type="entry name" value="PUTATIVE (AFU_ORTHOLOGUE AFUA_6G01830)-RELATED"/>
    <property type="match status" value="1"/>
</dbReference>
<protein>
    <submittedName>
        <fullName evidence="4">Methyltransferase</fullName>
    </submittedName>
</protein>
<dbReference type="InterPro" id="IPR029063">
    <property type="entry name" value="SAM-dependent_MTases_sf"/>
</dbReference>
<dbReference type="GO" id="GO:0032259">
    <property type="term" value="P:methylation"/>
    <property type="evidence" value="ECO:0007669"/>
    <property type="project" value="UniProtKB-KW"/>
</dbReference>
<sequence length="197" mass="22733">MKRMDTLDSLLLQLEQYGEEHDRNKKIREEKLRNISREMGQFLSILVKGCNAKNILEIGTSNGYSTLWLANAVEETNGNVTTVELSSERVGEALVNFEKASLLQRIDVHNQEAGAFLDSQLDDSFDFIFLDSERTQYMWWLEHIKRILQRQGLLVVDNATSHASELVEFIKMIEEDEMFETVLLAFQKGAFVARKKK</sequence>
<name>A0A1W6WWK7_BACTU</name>
<dbReference type="EMBL" id="CP021061">
    <property type="protein sequence ID" value="ARP60967.1"/>
    <property type="molecule type" value="Genomic_DNA"/>
</dbReference>
<dbReference type="SUPFAM" id="SSF53335">
    <property type="entry name" value="S-adenosyl-L-methionine-dependent methyltransferases"/>
    <property type="match status" value="1"/>
</dbReference>
<dbReference type="Proteomes" id="UP000194143">
    <property type="component" value="Chromosome"/>
</dbReference>
<dbReference type="PROSITE" id="PS51682">
    <property type="entry name" value="SAM_OMT_I"/>
    <property type="match status" value="1"/>
</dbReference>
<proteinExistence type="predicted"/>
<dbReference type="AlphaFoldDB" id="A0A1W6WWK7"/>
<evidence type="ECO:0000256" key="3">
    <source>
        <dbReference type="ARBA" id="ARBA00022691"/>
    </source>
</evidence>
<gene>
    <name evidence="4" type="ORF">CAB88_11980</name>
</gene>
<evidence type="ECO:0000256" key="2">
    <source>
        <dbReference type="ARBA" id="ARBA00022679"/>
    </source>
</evidence>